<proteinExistence type="predicted"/>
<keyword evidence="2" id="KW-1185">Reference proteome</keyword>
<dbReference type="EMBL" id="JAOYFB010000002">
    <property type="protein sequence ID" value="KAK4006695.1"/>
    <property type="molecule type" value="Genomic_DNA"/>
</dbReference>
<organism evidence="1 2">
    <name type="scientific">Daphnia magna</name>
    <dbReference type="NCBI Taxonomy" id="35525"/>
    <lineage>
        <taxon>Eukaryota</taxon>
        <taxon>Metazoa</taxon>
        <taxon>Ecdysozoa</taxon>
        <taxon>Arthropoda</taxon>
        <taxon>Crustacea</taxon>
        <taxon>Branchiopoda</taxon>
        <taxon>Diplostraca</taxon>
        <taxon>Cladocera</taxon>
        <taxon>Anomopoda</taxon>
        <taxon>Daphniidae</taxon>
        <taxon>Daphnia</taxon>
    </lineage>
</organism>
<evidence type="ECO:0000313" key="1">
    <source>
        <dbReference type="EMBL" id="KAK4006695.1"/>
    </source>
</evidence>
<evidence type="ECO:0000313" key="2">
    <source>
        <dbReference type="Proteomes" id="UP001234178"/>
    </source>
</evidence>
<gene>
    <name evidence="1" type="ORF">OUZ56_011853</name>
</gene>
<dbReference type="Proteomes" id="UP001234178">
    <property type="component" value="Unassembled WGS sequence"/>
</dbReference>
<protein>
    <submittedName>
        <fullName evidence="1">Uncharacterized protein</fullName>
    </submittedName>
</protein>
<name>A0ABQ9Z1G6_9CRUS</name>
<accession>A0ABQ9Z1G6</accession>
<sequence>MISIAAYIYNIIAVRCCAGNDKLDGSILMWDVNCSSLLAEEFRLLPEIRLLQGDEQQTIHKQ</sequence>
<comment type="caution">
    <text evidence="1">The sequence shown here is derived from an EMBL/GenBank/DDBJ whole genome shotgun (WGS) entry which is preliminary data.</text>
</comment>
<reference evidence="1 2" key="1">
    <citation type="journal article" date="2023" name="Nucleic Acids Res.">
        <title>The hologenome of Daphnia magna reveals possible DNA methylation and microbiome-mediated evolution of the host genome.</title>
        <authorList>
            <person name="Chaturvedi A."/>
            <person name="Li X."/>
            <person name="Dhandapani V."/>
            <person name="Marshall H."/>
            <person name="Kissane S."/>
            <person name="Cuenca-Cambronero M."/>
            <person name="Asole G."/>
            <person name="Calvet F."/>
            <person name="Ruiz-Romero M."/>
            <person name="Marangio P."/>
            <person name="Guigo R."/>
            <person name="Rago D."/>
            <person name="Mirbahai L."/>
            <person name="Eastwood N."/>
            <person name="Colbourne J.K."/>
            <person name="Zhou J."/>
            <person name="Mallon E."/>
            <person name="Orsini L."/>
        </authorList>
    </citation>
    <scope>NUCLEOTIDE SEQUENCE [LARGE SCALE GENOMIC DNA]</scope>
    <source>
        <strain evidence="1">LRV0_1</strain>
    </source>
</reference>